<comment type="caution">
    <text evidence="1">The sequence shown here is derived from an EMBL/GenBank/DDBJ whole genome shotgun (WGS) entry which is preliminary data.</text>
</comment>
<sequence>MYSPTPSSPARSASIILCTKPRIFVTNAAAISSKVPLISLDT</sequence>
<name>A0A0C2VWW4_9BACL</name>
<dbReference type="AlphaFoldDB" id="A0A0C2VWW4"/>
<reference evidence="1 2" key="1">
    <citation type="submission" date="2015-01" db="EMBL/GenBank/DDBJ databases">
        <title>Genome sequence of Jeotgalibacillus alimentarius.</title>
        <authorList>
            <person name="Goh K.M."/>
            <person name="Chan K.-G."/>
            <person name="Yaakop A.S."/>
            <person name="Ee R."/>
            <person name="Gan H.M."/>
            <person name="Chan C.S."/>
        </authorList>
    </citation>
    <scope>NUCLEOTIDE SEQUENCE [LARGE SCALE GENOMIC DNA]</scope>
    <source>
        <strain evidence="1 2">YKJ-13</strain>
    </source>
</reference>
<proteinExistence type="predicted"/>
<gene>
    <name evidence="1" type="ORF">KP77_03420</name>
</gene>
<evidence type="ECO:0000313" key="1">
    <source>
        <dbReference type="EMBL" id="KIL53367.1"/>
    </source>
</evidence>
<protein>
    <submittedName>
        <fullName evidence="1">Uncharacterized protein</fullName>
    </submittedName>
</protein>
<keyword evidence="2" id="KW-1185">Reference proteome</keyword>
<evidence type="ECO:0000313" key="2">
    <source>
        <dbReference type="Proteomes" id="UP000031950"/>
    </source>
</evidence>
<dbReference type="PATRIC" id="fig|135826.4.peg.347"/>
<accession>A0A0C2VWW4</accession>
<dbReference type="EMBL" id="JXRQ01000008">
    <property type="protein sequence ID" value="KIL53367.1"/>
    <property type="molecule type" value="Genomic_DNA"/>
</dbReference>
<dbReference type="STRING" id="135826.KP77_03420"/>
<organism evidence="1 2">
    <name type="scientific">Jeotgalibacillus alimentarius</name>
    <dbReference type="NCBI Taxonomy" id="135826"/>
    <lineage>
        <taxon>Bacteria</taxon>
        <taxon>Bacillati</taxon>
        <taxon>Bacillota</taxon>
        <taxon>Bacilli</taxon>
        <taxon>Bacillales</taxon>
        <taxon>Caryophanaceae</taxon>
        <taxon>Jeotgalibacillus</taxon>
    </lineage>
</organism>
<dbReference type="Proteomes" id="UP000031950">
    <property type="component" value="Unassembled WGS sequence"/>
</dbReference>